<evidence type="ECO:0000256" key="9">
    <source>
        <dbReference type="PIRSR" id="PIRSR000459-2"/>
    </source>
</evidence>
<dbReference type="Gene3D" id="2.60.40.10">
    <property type="entry name" value="Immunoglobulins"/>
    <property type="match status" value="3"/>
</dbReference>
<dbReference type="SUPFAM" id="SSF49309">
    <property type="entry name" value="Transglutaminase, two C-terminal domains"/>
    <property type="match status" value="2"/>
</dbReference>
<dbReference type="InterPro" id="IPR013808">
    <property type="entry name" value="Transglutaminase_AS"/>
</dbReference>
<dbReference type="SUPFAM" id="SSF81296">
    <property type="entry name" value="E set domains"/>
    <property type="match status" value="1"/>
</dbReference>
<dbReference type="InterPro" id="IPR023608">
    <property type="entry name" value="Transglutaminase_animal"/>
</dbReference>
<dbReference type="InterPro" id="IPR008958">
    <property type="entry name" value="Transglutaminase_C"/>
</dbReference>
<keyword evidence="2" id="KW-0808">Transferase</keyword>
<evidence type="ECO:0000256" key="1">
    <source>
        <dbReference type="ARBA" id="ARBA00005968"/>
    </source>
</evidence>
<dbReference type="PANTHER" id="PTHR11590">
    <property type="entry name" value="PROTEIN-GLUTAMINE GAMMA-GLUTAMYLTRANSFERASE"/>
    <property type="match status" value="1"/>
</dbReference>
<dbReference type="FunFam" id="2.60.40.10:FF:000090">
    <property type="entry name" value="Protein-glutamine gamma-glutamyltransferase 2"/>
    <property type="match status" value="1"/>
</dbReference>
<evidence type="ECO:0000256" key="6">
    <source>
        <dbReference type="ARBA" id="ARBA00024222"/>
    </source>
</evidence>
<name>A0A6J1TQV7_FRAOC</name>
<feature type="domain" description="Transglutaminase-like" evidence="10">
    <location>
        <begin position="357"/>
        <end position="452"/>
    </location>
</feature>
<dbReference type="EC" id="2.3.2.13" evidence="6"/>
<dbReference type="OrthoDB" id="437511at2759"/>
<dbReference type="Pfam" id="PF00868">
    <property type="entry name" value="Transglut_N"/>
    <property type="match status" value="1"/>
</dbReference>
<organism evidence="11 12">
    <name type="scientific">Frankliniella occidentalis</name>
    <name type="common">Western flower thrips</name>
    <name type="synonym">Euthrips occidentalis</name>
    <dbReference type="NCBI Taxonomy" id="133901"/>
    <lineage>
        <taxon>Eukaryota</taxon>
        <taxon>Metazoa</taxon>
        <taxon>Ecdysozoa</taxon>
        <taxon>Arthropoda</taxon>
        <taxon>Hexapoda</taxon>
        <taxon>Insecta</taxon>
        <taxon>Pterygota</taxon>
        <taxon>Neoptera</taxon>
        <taxon>Paraneoptera</taxon>
        <taxon>Thysanoptera</taxon>
        <taxon>Terebrantia</taxon>
        <taxon>Thripoidea</taxon>
        <taxon>Thripidae</taxon>
        <taxon>Frankliniella</taxon>
    </lineage>
</organism>
<dbReference type="PROSITE" id="PS00547">
    <property type="entry name" value="TRANSGLUTAMINASES"/>
    <property type="match status" value="1"/>
</dbReference>
<evidence type="ECO:0000256" key="7">
    <source>
        <dbReference type="ARBA" id="ARBA00051843"/>
    </source>
</evidence>
<feature type="active site" evidence="8">
    <location>
        <position position="365"/>
    </location>
</feature>
<proteinExistence type="inferred from homology"/>
<dbReference type="InterPro" id="IPR050779">
    <property type="entry name" value="Transglutaminase"/>
</dbReference>
<feature type="binding site" evidence="9">
    <location>
        <position position="489"/>
    </location>
    <ligand>
        <name>Ca(2+)</name>
        <dbReference type="ChEBI" id="CHEBI:29108"/>
    </ligand>
</feature>
<dbReference type="Proteomes" id="UP000504606">
    <property type="component" value="Unplaced"/>
</dbReference>
<dbReference type="SMART" id="SM00460">
    <property type="entry name" value="TGc"/>
    <property type="match status" value="1"/>
</dbReference>
<feature type="binding site" evidence="9">
    <location>
        <position position="544"/>
    </location>
    <ligand>
        <name>Ca(2+)</name>
        <dbReference type="ChEBI" id="CHEBI:29108"/>
    </ligand>
</feature>
<evidence type="ECO:0000313" key="12">
    <source>
        <dbReference type="RefSeq" id="XP_026293101.1"/>
    </source>
</evidence>
<dbReference type="PANTHER" id="PTHR11590:SF69">
    <property type="entry name" value="RE08173P"/>
    <property type="match status" value="1"/>
</dbReference>
<feature type="binding site" evidence="9">
    <location>
        <position position="491"/>
    </location>
    <ligand>
        <name>Ca(2+)</name>
        <dbReference type="ChEBI" id="CHEBI:29108"/>
    </ligand>
</feature>
<evidence type="ECO:0000256" key="2">
    <source>
        <dbReference type="ARBA" id="ARBA00022679"/>
    </source>
</evidence>
<dbReference type="Gene3D" id="3.90.260.10">
    <property type="entry name" value="Transglutaminase-like"/>
    <property type="match status" value="1"/>
</dbReference>
<dbReference type="InterPro" id="IPR014756">
    <property type="entry name" value="Ig_E-set"/>
</dbReference>
<dbReference type="RefSeq" id="XP_026293101.1">
    <property type="nucleotide sequence ID" value="XM_026437316.2"/>
</dbReference>
<evidence type="ECO:0000259" key="10">
    <source>
        <dbReference type="SMART" id="SM00460"/>
    </source>
</evidence>
<keyword evidence="11" id="KW-1185">Reference proteome</keyword>
<keyword evidence="4 9" id="KW-0106">Calcium</keyword>
<dbReference type="GO" id="GO:0003810">
    <property type="term" value="F:protein-glutamine gamma-glutamyltransferase activity"/>
    <property type="evidence" value="ECO:0007669"/>
    <property type="project" value="UniProtKB-EC"/>
</dbReference>
<comment type="similarity">
    <text evidence="1">Belongs to the transglutaminase superfamily. Transglutaminase family.</text>
</comment>
<protein>
    <recommendedName>
        <fullName evidence="6">protein-glutamine gamma-glutamyltransferase</fullName>
        <ecNumber evidence="6">2.3.2.13</ecNumber>
    </recommendedName>
</protein>
<evidence type="ECO:0000256" key="3">
    <source>
        <dbReference type="ARBA" id="ARBA00022723"/>
    </source>
</evidence>
<keyword evidence="5" id="KW-0012">Acyltransferase</keyword>
<dbReference type="FunFam" id="3.90.260.10:FF:000001">
    <property type="entry name" value="Protein-glutamine gamma-glutamyltransferase 2"/>
    <property type="match status" value="1"/>
</dbReference>
<dbReference type="SUPFAM" id="SSF54001">
    <property type="entry name" value="Cysteine proteinases"/>
    <property type="match status" value="1"/>
</dbReference>
<dbReference type="InterPro" id="IPR013783">
    <property type="entry name" value="Ig-like_fold"/>
</dbReference>
<reference evidence="12" key="1">
    <citation type="submission" date="2025-08" db="UniProtKB">
        <authorList>
            <consortium name="RefSeq"/>
        </authorList>
    </citation>
    <scope>IDENTIFICATION</scope>
    <source>
        <tissue evidence="12">Whole organism</tissue>
    </source>
</reference>
<dbReference type="InterPro" id="IPR002931">
    <property type="entry name" value="Transglutaminase-like"/>
</dbReference>
<evidence type="ECO:0000256" key="5">
    <source>
        <dbReference type="ARBA" id="ARBA00023315"/>
    </source>
</evidence>
<dbReference type="KEGG" id="foc:113217418"/>
<dbReference type="FunFam" id="2.60.40.10:FF:002167">
    <property type="entry name" value="Transglutaminase, isoform B"/>
    <property type="match status" value="1"/>
</dbReference>
<dbReference type="GeneID" id="113217418"/>
<dbReference type="InterPro" id="IPR001102">
    <property type="entry name" value="Transglutaminase_N"/>
</dbReference>
<dbReference type="Pfam" id="PF01841">
    <property type="entry name" value="Transglut_core"/>
    <property type="match status" value="1"/>
</dbReference>
<dbReference type="InterPro" id="IPR036985">
    <property type="entry name" value="Transglutaminase-like_sf"/>
</dbReference>
<feature type="active site" evidence="8">
    <location>
        <position position="424"/>
    </location>
</feature>
<accession>A0A6J1TQV7</accession>
<dbReference type="AlphaFoldDB" id="A0A6J1TQV7"/>
<feature type="binding site" evidence="9">
    <location>
        <position position="539"/>
    </location>
    <ligand>
        <name>Ca(2+)</name>
        <dbReference type="ChEBI" id="CHEBI:29108"/>
    </ligand>
</feature>
<dbReference type="GO" id="GO:0046872">
    <property type="term" value="F:metal ion binding"/>
    <property type="evidence" value="ECO:0007669"/>
    <property type="project" value="UniProtKB-KW"/>
</dbReference>
<evidence type="ECO:0000256" key="8">
    <source>
        <dbReference type="PIRSR" id="PIRSR000459-1"/>
    </source>
</evidence>
<dbReference type="FunFam" id="2.60.40.10:FF:000171">
    <property type="entry name" value="protein-glutamine gamma-glutamyltransferase 6"/>
    <property type="match status" value="1"/>
</dbReference>
<dbReference type="InterPro" id="IPR038765">
    <property type="entry name" value="Papain-like_cys_pep_sf"/>
</dbReference>
<comment type="cofactor">
    <cofactor evidence="9">
        <name>Ca(2+)</name>
        <dbReference type="ChEBI" id="CHEBI:29108"/>
    </cofactor>
    <text evidence="9">Binds 1 Ca(2+) ion per subunit.</text>
</comment>
<comment type="catalytic activity">
    <reaction evidence="7">
        <text>L-glutaminyl-[protein] + L-lysyl-[protein] = [protein]-L-lysyl-N(6)-5-L-glutamyl-[protein] + NH4(+)</text>
        <dbReference type="Rhea" id="RHEA:54816"/>
        <dbReference type="Rhea" id="RHEA-COMP:9752"/>
        <dbReference type="Rhea" id="RHEA-COMP:10207"/>
        <dbReference type="Rhea" id="RHEA-COMP:14005"/>
        <dbReference type="ChEBI" id="CHEBI:28938"/>
        <dbReference type="ChEBI" id="CHEBI:29969"/>
        <dbReference type="ChEBI" id="CHEBI:30011"/>
        <dbReference type="ChEBI" id="CHEBI:138370"/>
        <dbReference type="EC" id="2.3.2.13"/>
    </reaction>
</comment>
<gene>
    <name evidence="12" type="primary">LOC113217418</name>
</gene>
<keyword evidence="3 9" id="KW-0479">Metal-binding</keyword>
<sequence>MVCEDCGMFGNMLERVRALFRAHGYAPPRLEHRGGSGRRNYYYPGDVLPKPPAGPYGIRGPGRGRALNELDGELVVSTGPLSTGPLSVVAVLSVDLCLAENGGVHNTARFELMERPRDARLVVRRGQAFALVLALSRPFQRHRDAMSFIFSVVDAGKNSFGQGTLVAVPLLEKIADSPAEWSAVLDATDGNYIRVLITPAVTCIVGEWKMDVDTKLQGDGALSYSLPGGIFILFNPWCPEDQVYLYGEDLRQEYVLSDSGLIYRGSYNRIRPTVWKFAQFERDILECTLYLAASVGRLSPSSRADPVKTARALSAAVNSPDDNGAVMGNWTSEFEGGTPPTKWVGSMKILQTFHKTHKPVKYGQCWVFSGVLGTLCRALGIPCRVITCYASAHDTQNSLTVDYFVNDAGKVMEELNSDSIWNFHVWNEVWMQRPDLEPAPQYAGWQVIDSTPQELSDDMYRCGPASVAAVKRGEVLRPYDANFVYAEVNADKVFWKYAGPTQPLKLLRKDTLGIGLLISTKAVGRWTREDVTHTYKYPEKSDEERTTMLKALETSESLFSRYYLNEDFNDLKFDFQLRDDIVIGQPFSVVVLLRNRSRQEDHHVTVVLRVDTVLYTGRVKEPVKKERSVHTVPAGTEEEVRLDVTWDEYAPRLMDQAAFNIACLATVHNTNFEYFAQDDFRVRKPDIKIQLESEPITDRELLASATLVNPLPVPLKRAQFIIEGPGVDKQLKIDMAQSIPPNGAATVSFRMVPRVPGKATIAAKFVSKPLDDVDGFLEFMVSLNPDTLA</sequence>
<evidence type="ECO:0000256" key="4">
    <source>
        <dbReference type="ARBA" id="ARBA00022837"/>
    </source>
</evidence>
<dbReference type="Pfam" id="PF00927">
    <property type="entry name" value="Transglut_C"/>
    <property type="match status" value="2"/>
</dbReference>
<dbReference type="PIRSF" id="PIRSF000459">
    <property type="entry name" value="TGM_EBP42"/>
    <property type="match status" value="1"/>
</dbReference>
<evidence type="ECO:0000313" key="11">
    <source>
        <dbReference type="Proteomes" id="UP000504606"/>
    </source>
</evidence>
<dbReference type="InterPro" id="IPR036238">
    <property type="entry name" value="Transglutaminase_C_sf"/>
</dbReference>
<feature type="active site" evidence="8">
    <location>
        <position position="449"/>
    </location>
</feature>